<evidence type="ECO:0008006" key="5">
    <source>
        <dbReference type="Google" id="ProtNLM"/>
    </source>
</evidence>
<dbReference type="AlphaFoldDB" id="A0A0R2WXA1"/>
<reference evidence="3 4" key="1">
    <citation type="submission" date="2015-10" db="EMBL/GenBank/DDBJ databases">
        <title>Metagenome-Assembled Genomes uncover a global brackish microbiome.</title>
        <authorList>
            <person name="Hugerth L.W."/>
            <person name="Larsson J."/>
            <person name="Alneberg J."/>
            <person name="Lindh M.V."/>
            <person name="Legrand C."/>
            <person name="Pinhassi J."/>
            <person name="Andersson A.F."/>
        </authorList>
    </citation>
    <scope>NUCLEOTIDE SEQUENCE [LARGE SCALE GENOMIC DNA]</scope>
    <source>
        <strain evidence="3">BACL3 MAG-120924-bin41</strain>
    </source>
</reference>
<sequence>KTLDRAKKVIRFRFSTPVVLRLIACLWFVVANTGFAAEYRVAHCLKGCPIEMNAGNQLIARAIYALSFNSDRGAADWLAYRMRPGALGIATSLSRDWVDDSDLPGLEQTIAVQDQSAEALGLIRARLIPLVSVAATPYWHEANLLSASTLRTVNLDRGAWSGLEWSLRNLVNRRGDVYVVTGPIYGPEPDPSHEPSTAETDLPVAFFKLVATPSGALSVFRFDQAFGVYLHHCEARSTLAEIETETGLQFFPDWERAEFGRETLDTQLGCR</sequence>
<evidence type="ECO:0000259" key="1">
    <source>
        <dbReference type="SMART" id="SM00477"/>
    </source>
</evidence>
<dbReference type="GO" id="GO:0003676">
    <property type="term" value="F:nucleic acid binding"/>
    <property type="evidence" value="ECO:0007669"/>
    <property type="project" value="InterPro"/>
</dbReference>
<feature type="non-terminal residue" evidence="3">
    <location>
        <position position="1"/>
    </location>
</feature>
<name>A0A0R2WXA1_9GAMM</name>
<evidence type="ECO:0000313" key="4">
    <source>
        <dbReference type="Proteomes" id="UP000052138"/>
    </source>
</evidence>
<dbReference type="SMART" id="SM00477">
    <property type="entry name" value="NUC"/>
    <property type="match status" value="1"/>
</dbReference>
<dbReference type="InterPro" id="IPR020821">
    <property type="entry name" value="ENPP1-3/EXOG-like_nuc-like"/>
</dbReference>
<dbReference type="GO" id="GO:0004519">
    <property type="term" value="F:endonuclease activity"/>
    <property type="evidence" value="ECO:0007669"/>
    <property type="project" value="TreeGrafter"/>
</dbReference>
<dbReference type="GO" id="GO:0016787">
    <property type="term" value="F:hydrolase activity"/>
    <property type="evidence" value="ECO:0007669"/>
    <property type="project" value="InterPro"/>
</dbReference>
<dbReference type="PANTHER" id="PTHR13966">
    <property type="entry name" value="ENDONUCLEASE RELATED"/>
    <property type="match status" value="1"/>
</dbReference>
<dbReference type="Proteomes" id="UP000052138">
    <property type="component" value="Unassembled WGS sequence"/>
</dbReference>
<evidence type="ECO:0000259" key="2">
    <source>
        <dbReference type="SMART" id="SM00892"/>
    </source>
</evidence>
<feature type="domain" description="ENPP1-3/EXOG-like endonuclease/phosphodiesterase" evidence="1">
    <location>
        <begin position="61"/>
        <end position="257"/>
    </location>
</feature>
<proteinExistence type="predicted"/>
<organism evidence="3 4">
    <name type="scientific">OM182 bacterium BACL3 MAG-120924-bin41</name>
    <dbReference type="NCBI Taxonomy" id="1655632"/>
    <lineage>
        <taxon>Bacteria</taxon>
        <taxon>Pseudomonadati</taxon>
        <taxon>Pseudomonadota</taxon>
        <taxon>Gammaproteobacteria</taxon>
        <taxon>OMG group</taxon>
        <taxon>OM182 clade</taxon>
    </lineage>
</organism>
<dbReference type="Gene3D" id="3.40.570.10">
    <property type="entry name" value="Extracellular Endonuclease, subunit A"/>
    <property type="match status" value="1"/>
</dbReference>
<dbReference type="EMBL" id="LIDJ01000144">
    <property type="protein sequence ID" value="KRP28512.1"/>
    <property type="molecule type" value="Genomic_DNA"/>
</dbReference>
<dbReference type="SMART" id="SM00892">
    <property type="entry name" value="Endonuclease_NS"/>
    <property type="match status" value="1"/>
</dbReference>
<dbReference type="InterPro" id="IPR001604">
    <property type="entry name" value="Endo_G_ENPP1-like_dom"/>
</dbReference>
<evidence type="ECO:0000313" key="3">
    <source>
        <dbReference type="EMBL" id="KRP28512.1"/>
    </source>
</evidence>
<dbReference type="InterPro" id="IPR044929">
    <property type="entry name" value="DNA/RNA_non-sp_Endonuclease_sf"/>
</dbReference>
<gene>
    <name evidence="3" type="ORF">ABS30_05535</name>
</gene>
<dbReference type="SUPFAM" id="SSF54060">
    <property type="entry name" value="His-Me finger endonucleases"/>
    <property type="match status" value="1"/>
</dbReference>
<dbReference type="Pfam" id="PF01223">
    <property type="entry name" value="Endonuclease_NS"/>
    <property type="match status" value="1"/>
</dbReference>
<protein>
    <recommendedName>
        <fullName evidence="5">DNA/RNA non-specific endonuclease domain-containing protein</fullName>
    </recommendedName>
</protein>
<feature type="domain" description="DNA/RNA non-specific endonuclease/pyrophosphatase/phosphodiesterase" evidence="2">
    <location>
        <begin position="60"/>
        <end position="257"/>
    </location>
</feature>
<dbReference type="InterPro" id="IPR044925">
    <property type="entry name" value="His-Me_finger_sf"/>
</dbReference>
<dbReference type="GO" id="GO:0046872">
    <property type="term" value="F:metal ion binding"/>
    <property type="evidence" value="ECO:0007669"/>
    <property type="project" value="InterPro"/>
</dbReference>
<accession>A0A0R2WXA1</accession>
<dbReference type="InterPro" id="IPR040255">
    <property type="entry name" value="Non-specific_endonuclease"/>
</dbReference>
<dbReference type="PANTHER" id="PTHR13966:SF5">
    <property type="entry name" value="ENDONUCLEASE G, MITOCHONDRIAL"/>
    <property type="match status" value="1"/>
</dbReference>
<comment type="caution">
    <text evidence="3">The sequence shown here is derived from an EMBL/GenBank/DDBJ whole genome shotgun (WGS) entry which is preliminary data.</text>
</comment>